<dbReference type="PRINTS" id="PR00811">
    <property type="entry name" value="BCTERIALGSPD"/>
</dbReference>
<dbReference type="GO" id="GO:0009306">
    <property type="term" value="P:protein secretion"/>
    <property type="evidence" value="ECO:0007669"/>
    <property type="project" value="InterPro"/>
</dbReference>
<dbReference type="InterPro" id="IPR050810">
    <property type="entry name" value="Bact_Secretion_Sys_Channel"/>
</dbReference>
<keyword evidence="5" id="KW-0998">Cell outer membrane</keyword>
<dbReference type="InterPro" id="IPR011662">
    <property type="entry name" value="Secretin/TonB_short_N"/>
</dbReference>
<dbReference type="PANTHER" id="PTHR30332:SF24">
    <property type="entry name" value="SECRETIN GSPD-RELATED"/>
    <property type="match status" value="1"/>
</dbReference>
<evidence type="ECO:0000256" key="6">
    <source>
        <dbReference type="RuleBase" id="RU004003"/>
    </source>
</evidence>
<dbReference type="Pfam" id="PF00263">
    <property type="entry name" value="Secretin"/>
    <property type="match status" value="1"/>
</dbReference>
<proteinExistence type="inferred from homology"/>
<dbReference type="SMART" id="SM00965">
    <property type="entry name" value="STN"/>
    <property type="match status" value="1"/>
</dbReference>
<dbReference type="GO" id="GO:0015627">
    <property type="term" value="C:type II protein secretion system complex"/>
    <property type="evidence" value="ECO:0007669"/>
    <property type="project" value="TreeGrafter"/>
</dbReference>
<gene>
    <name evidence="10" type="ORF">ENR23_14480</name>
</gene>
<evidence type="ECO:0000256" key="1">
    <source>
        <dbReference type="ARBA" id="ARBA00004370"/>
    </source>
</evidence>
<keyword evidence="2 7" id="KW-0813">Transport</keyword>
<sequence>MRFLRRLAAAALALALAASASGDAPAADLTRKVSLDAEDAALPTVLKILAEKGDLNIVTGPGVTSGRITIRMKDVPIEQAVNLVVRAAGLAYERIGNSILVAEPRALQDETGLSSYVVNLKFADAAEVKEALKHLSAKIEVDRSGNRLVVVTSPRVIAEIQSLVQTLDVPARQVMLEARVVEVGTDDLVRLGIDWEALSSQGFLFVEGNYDSSIGQGNQLRGLKVFPNTPGTSDIFKAKNFSREAKFFNVVVDLLVRDGHARVLANPKLATLNGKEATMLVGSRIPYVISGTVFAGGGAAPVERVEREEVGVKLKITPLINADGYITTTITPEVSSVVGFQGANADLPVVATRQATTTVRLRDGQSVIIGGLLSEEKTTRTSKVPLLGDIPGLGYLFQHNTITTTKKDLVIEITPRILPEQP</sequence>
<dbReference type="GO" id="GO:0009279">
    <property type="term" value="C:cell outer membrane"/>
    <property type="evidence" value="ECO:0007669"/>
    <property type="project" value="UniProtKB-SubCell"/>
</dbReference>
<dbReference type="AlphaFoldDB" id="A0A832MND3"/>
<organism evidence="10">
    <name type="scientific">Eiseniibacteriota bacterium</name>
    <dbReference type="NCBI Taxonomy" id="2212470"/>
    <lineage>
        <taxon>Bacteria</taxon>
        <taxon>Candidatus Eiseniibacteriota</taxon>
    </lineage>
</organism>
<comment type="similarity">
    <text evidence="6">Belongs to the bacterial secretin family.</text>
</comment>
<dbReference type="InterPro" id="IPR001775">
    <property type="entry name" value="GspD/PilQ"/>
</dbReference>
<evidence type="ECO:0000256" key="4">
    <source>
        <dbReference type="ARBA" id="ARBA00023136"/>
    </source>
</evidence>
<feature type="chain" id="PRO_5032758463" description="Secretin/TonB short N-terminal domain-containing protein" evidence="8">
    <location>
        <begin position="27"/>
        <end position="422"/>
    </location>
</feature>
<comment type="caution">
    <text evidence="10">The sequence shown here is derived from an EMBL/GenBank/DDBJ whole genome shotgun (WGS) entry which is preliminary data.</text>
</comment>
<dbReference type="InterPro" id="IPR004846">
    <property type="entry name" value="T2SS/T3SS_dom"/>
</dbReference>
<evidence type="ECO:0000256" key="2">
    <source>
        <dbReference type="ARBA" id="ARBA00022448"/>
    </source>
</evidence>
<accession>A0A832MND3</accession>
<evidence type="ECO:0000256" key="8">
    <source>
        <dbReference type="SAM" id="SignalP"/>
    </source>
</evidence>
<comment type="subcellular location">
    <subcellularLocation>
        <location evidence="7">Cell outer membrane</location>
    </subcellularLocation>
    <subcellularLocation>
        <location evidence="1">Membrane</location>
    </subcellularLocation>
</comment>
<dbReference type="Gene3D" id="3.30.1370.130">
    <property type="match status" value="1"/>
</dbReference>
<keyword evidence="3 8" id="KW-0732">Signal</keyword>
<dbReference type="Gene3D" id="3.30.1370.120">
    <property type="match status" value="1"/>
</dbReference>
<protein>
    <recommendedName>
        <fullName evidence="9">Secretin/TonB short N-terminal domain-containing protein</fullName>
    </recommendedName>
</protein>
<evidence type="ECO:0000256" key="7">
    <source>
        <dbReference type="RuleBase" id="RU004004"/>
    </source>
</evidence>
<feature type="domain" description="Secretin/TonB short N-terminal" evidence="9">
    <location>
        <begin position="55"/>
        <end position="104"/>
    </location>
</feature>
<dbReference type="InterPro" id="IPR005644">
    <property type="entry name" value="NolW-like"/>
</dbReference>
<reference evidence="10" key="1">
    <citation type="journal article" date="2020" name="mSystems">
        <title>Genome- and Community-Level Interaction Insights into Carbon Utilization and Element Cycling Functions of Hydrothermarchaeota in Hydrothermal Sediment.</title>
        <authorList>
            <person name="Zhou Z."/>
            <person name="Liu Y."/>
            <person name="Xu W."/>
            <person name="Pan J."/>
            <person name="Luo Z.H."/>
            <person name="Li M."/>
        </authorList>
    </citation>
    <scope>NUCLEOTIDE SEQUENCE [LARGE SCALE GENOMIC DNA]</scope>
    <source>
        <strain evidence="10">SpSt-381</strain>
    </source>
</reference>
<dbReference type="InterPro" id="IPR038591">
    <property type="entry name" value="NolW-like_sf"/>
</dbReference>
<evidence type="ECO:0000256" key="3">
    <source>
        <dbReference type="ARBA" id="ARBA00022729"/>
    </source>
</evidence>
<dbReference type="PANTHER" id="PTHR30332">
    <property type="entry name" value="PROBABLE GENERAL SECRETION PATHWAY PROTEIN D"/>
    <property type="match status" value="1"/>
</dbReference>
<feature type="signal peptide" evidence="8">
    <location>
        <begin position="1"/>
        <end position="26"/>
    </location>
</feature>
<evidence type="ECO:0000259" key="9">
    <source>
        <dbReference type="SMART" id="SM00965"/>
    </source>
</evidence>
<keyword evidence="4" id="KW-0472">Membrane</keyword>
<name>A0A832MND3_UNCEI</name>
<dbReference type="EMBL" id="DSQF01000030">
    <property type="protein sequence ID" value="HGZ44586.1"/>
    <property type="molecule type" value="Genomic_DNA"/>
</dbReference>
<evidence type="ECO:0000256" key="5">
    <source>
        <dbReference type="ARBA" id="ARBA00023237"/>
    </source>
</evidence>
<evidence type="ECO:0000313" key="10">
    <source>
        <dbReference type="EMBL" id="HGZ44586.1"/>
    </source>
</evidence>
<dbReference type="Pfam" id="PF03958">
    <property type="entry name" value="Secretin_N"/>
    <property type="match status" value="1"/>
</dbReference>